<dbReference type="AlphaFoldDB" id="A0AAV7KBA9"/>
<keyword evidence="3" id="KW-1185">Reference proteome</keyword>
<proteinExistence type="predicted"/>
<evidence type="ECO:0000313" key="3">
    <source>
        <dbReference type="Proteomes" id="UP001165289"/>
    </source>
</evidence>
<dbReference type="Proteomes" id="UP001165289">
    <property type="component" value="Unassembled WGS sequence"/>
</dbReference>
<evidence type="ECO:0000313" key="2">
    <source>
        <dbReference type="EMBL" id="KAI6658452.1"/>
    </source>
</evidence>
<feature type="domain" description="PARP catalytic" evidence="1">
    <location>
        <begin position="163"/>
        <end position="306"/>
    </location>
</feature>
<dbReference type="Pfam" id="PF00644">
    <property type="entry name" value="PARP"/>
    <property type="match status" value="1"/>
</dbReference>
<evidence type="ECO:0000259" key="1">
    <source>
        <dbReference type="Pfam" id="PF00644"/>
    </source>
</evidence>
<comment type="caution">
    <text evidence="2">The sequence shown here is derived from an EMBL/GenBank/DDBJ whole genome shotgun (WGS) entry which is preliminary data.</text>
</comment>
<sequence>MGGLFSTPQGTKCKDCDVVLDVPVNKDNLCTNCLQNRSLPICTKCKVNNSNPGFNWCQSCYASYDKCTKCYKNKPNKGFKWCETCFQAKLSNAVSRPEKCFCGKDKFFNSDQNRWLDFCGNACAERHYAAFGVLKLDENHPDFVSACTQFKNNWNLNKGACPPVTAIFRVQPRGADVMFDSYKNALTENANTEYYFHGCKIKCDLLKSNSLCNLPECTICQVSKQSFDIKKVGTNVKFTRFGKGLYFAPESSKCHDYTLGDASYGYRAMFYVKCAPGKKQIEYKDDINRVSPDAGYNSIYGKAGVNLNYDELCLYTDKACIPDCIIIYSRDGVNRRCF</sequence>
<protein>
    <recommendedName>
        <fullName evidence="1">PARP catalytic domain-containing protein</fullName>
    </recommendedName>
</protein>
<reference evidence="2 3" key="1">
    <citation type="journal article" date="2023" name="BMC Biol.">
        <title>The compact genome of the sponge Oopsacas minuta (Hexactinellida) is lacking key metazoan core genes.</title>
        <authorList>
            <person name="Santini S."/>
            <person name="Schenkelaars Q."/>
            <person name="Jourda C."/>
            <person name="Duchesne M."/>
            <person name="Belahbib H."/>
            <person name="Rocher C."/>
            <person name="Selva M."/>
            <person name="Riesgo A."/>
            <person name="Vervoort M."/>
            <person name="Leys S.P."/>
            <person name="Kodjabachian L."/>
            <person name="Le Bivic A."/>
            <person name="Borchiellini C."/>
            <person name="Claverie J.M."/>
            <person name="Renard E."/>
        </authorList>
    </citation>
    <scope>NUCLEOTIDE SEQUENCE [LARGE SCALE GENOMIC DNA]</scope>
    <source>
        <strain evidence="2">SPO-2</strain>
    </source>
</reference>
<dbReference type="InterPro" id="IPR012317">
    <property type="entry name" value="Poly(ADP-ribose)pol_cat_dom"/>
</dbReference>
<dbReference type="GO" id="GO:0003950">
    <property type="term" value="F:NAD+ poly-ADP-ribosyltransferase activity"/>
    <property type="evidence" value="ECO:0007669"/>
    <property type="project" value="InterPro"/>
</dbReference>
<gene>
    <name evidence="2" type="ORF">LOD99_15252</name>
</gene>
<dbReference type="Gene3D" id="3.90.228.10">
    <property type="match status" value="1"/>
</dbReference>
<name>A0AAV7KBA9_9METZ</name>
<accession>A0AAV7KBA9</accession>
<organism evidence="2 3">
    <name type="scientific">Oopsacas minuta</name>
    <dbReference type="NCBI Taxonomy" id="111878"/>
    <lineage>
        <taxon>Eukaryota</taxon>
        <taxon>Metazoa</taxon>
        <taxon>Porifera</taxon>
        <taxon>Hexactinellida</taxon>
        <taxon>Hexasterophora</taxon>
        <taxon>Lyssacinosida</taxon>
        <taxon>Leucopsacidae</taxon>
        <taxon>Oopsacas</taxon>
    </lineage>
</organism>
<dbReference type="EMBL" id="JAKMXF010000088">
    <property type="protein sequence ID" value="KAI6658452.1"/>
    <property type="molecule type" value="Genomic_DNA"/>
</dbReference>
<dbReference type="SUPFAM" id="SSF56399">
    <property type="entry name" value="ADP-ribosylation"/>
    <property type="match status" value="1"/>
</dbReference>